<gene>
    <name evidence="2" type="primary">BAT3</name>
</gene>
<name>E3T0B7_MELGA</name>
<dbReference type="InterPro" id="IPR029071">
    <property type="entry name" value="Ubiquitin-like_domsf"/>
</dbReference>
<dbReference type="GO" id="GO:0071818">
    <property type="term" value="C:BAT3 complex"/>
    <property type="evidence" value="ECO:0007669"/>
    <property type="project" value="TreeGrafter"/>
</dbReference>
<feature type="domain" description="Ubiquitin-like" evidence="1">
    <location>
        <begin position="7"/>
        <end position="66"/>
    </location>
</feature>
<dbReference type="Pfam" id="PF00240">
    <property type="entry name" value="ubiquitin"/>
    <property type="match status" value="1"/>
</dbReference>
<dbReference type="InterPro" id="IPR019954">
    <property type="entry name" value="Ubiquitin_CS"/>
</dbReference>
<dbReference type="GO" id="GO:0031593">
    <property type="term" value="F:polyubiquitin modification-dependent protein binding"/>
    <property type="evidence" value="ECO:0007669"/>
    <property type="project" value="TreeGrafter"/>
</dbReference>
<proteinExistence type="predicted"/>
<dbReference type="EMBL" id="GU135838">
    <property type="protein sequence ID" value="ADO51767.1"/>
    <property type="molecule type" value="Genomic_DNA"/>
</dbReference>
<dbReference type="InterPro" id="IPR000626">
    <property type="entry name" value="Ubiquitin-like_dom"/>
</dbReference>
<accession>E3T0B7</accession>
<dbReference type="PROSITE" id="PS00299">
    <property type="entry name" value="UBIQUITIN_1"/>
    <property type="match status" value="1"/>
</dbReference>
<evidence type="ECO:0000313" key="2">
    <source>
        <dbReference type="EMBL" id="ADO51767.1"/>
    </source>
</evidence>
<sequence>MAEEEPLEVLVKTLDSQTRSFRVEPEITVREFKEHIAAAVSIAAEKQRLIYQGRVLQDERRLREYSQWGGGEEGG</sequence>
<dbReference type="Gene3D" id="3.10.20.90">
    <property type="entry name" value="Phosphatidylinositol 3-kinase Catalytic Subunit, Chain A, domain 1"/>
    <property type="match status" value="1"/>
</dbReference>
<protein>
    <submittedName>
        <fullName evidence="2">HLA-B associated transcript 3</fullName>
    </submittedName>
</protein>
<dbReference type="GO" id="GO:0051787">
    <property type="term" value="F:misfolded protein binding"/>
    <property type="evidence" value="ECO:0007669"/>
    <property type="project" value="TreeGrafter"/>
</dbReference>
<reference evidence="2" key="1">
    <citation type="journal article" date="2011" name="Cytogenet. Genome Res.">
        <title>Sequence of a turkey BAC clone identifies MHC Class III orthologs and supports ancient origins of immunological gene clusters.</title>
        <authorList>
            <person name="Chaves L.D."/>
            <person name="Krueth S.B."/>
            <person name="Bauer M.M."/>
            <person name="Reed K.M."/>
        </authorList>
    </citation>
    <scope>NUCLEOTIDE SEQUENCE</scope>
</reference>
<dbReference type="PANTHER" id="PTHR15204">
    <property type="entry name" value="LARGE PROLINE-RICH PROTEIN BAG6"/>
    <property type="match status" value="1"/>
</dbReference>
<organism evidence="2">
    <name type="scientific">Meleagris gallopavo</name>
    <name type="common">Wild turkey</name>
    <dbReference type="NCBI Taxonomy" id="9103"/>
    <lineage>
        <taxon>Eukaryota</taxon>
        <taxon>Metazoa</taxon>
        <taxon>Chordata</taxon>
        <taxon>Craniata</taxon>
        <taxon>Vertebrata</taxon>
        <taxon>Euteleostomi</taxon>
        <taxon>Archelosauria</taxon>
        <taxon>Archosauria</taxon>
        <taxon>Dinosauria</taxon>
        <taxon>Saurischia</taxon>
        <taxon>Theropoda</taxon>
        <taxon>Coelurosauria</taxon>
        <taxon>Aves</taxon>
        <taxon>Neognathae</taxon>
        <taxon>Galloanserae</taxon>
        <taxon>Galliformes</taxon>
        <taxon>Phasianidae</taxon>
        <taxon>Meleagridinae</taxon>
        <taxon>Meleagris</taxon>
    </lineage>
</organism>
<dbReference type="PROSITE" id="PS50053">
    <property type="entry name" value="UBIQUITIN_2"/>
    <property type="match status" value="1"/>
</dbReference>
<evidence type="ECO:0000259" key="1">
    <source>
        <dbReference type="PROSITE" id="PS50053"/>
    </source>
</evidence>
<dbReference type="GO" id="GO:0036503">
    <property type="term" value="P:ERAD pathway"/>
    <property type="evidence" value="ECO:0007669"/>
    <property type="project" value="TreeGrafter"/>
</dbReference>
<dbReference type="AlphaFoldDB" id="E3T0B7"/>
<dbReference type="PANTHER" id="PTHR15204:SF0">
    <property type="entry name" value="LARGE PROLINE-RICH PROTEIN BAG6"/>
    <property type="match status" value="1"/>
</dbReference>
<dbReference type="SMART" id="SM00213">
    <property type="entry name" value="UBQ"/>
    <property type="match status" value="1"/>
</dbReference>
<dbReference type="SUPFAM" id="SSF54236">
    <property type="entry name" value="Ubiquitin-like"/>
    <property type="match status" value="1"/>
</dbReference>